<reference evidence="2" key="1">
    <citation type="journal article" date="2014" name="Genome Announc.">
        <title>De novo whole-genome sequence and genome annotation of Lichtheimia ramosa.</title>
        <authorList>
            <person name="Linde J."/>
            <person name="Schwartze V."/>
            <person name="Binder U."/>
            <person name="Lass-Florl C."/>
            <person name="Voigt K."/>
            <person name="Horn F."/>
        </authorList>
    </citation>
    <scope>NUCLEOTIDE SEQUENCE</scope>
    <source>
        <strain evidence="2">JMRC FSU:6197</strain>
    </source>
</reference>
<dbReference type="AlphaFoldDB" id="A0A077WCD8"/>
<feature type="region of interest" description="Disordered" evidence="1">
    <location>
        <begin position="260"/>
        <end position="293"/>
    </location>
</feature>
<evidence type="ECO:0000256" key="1">
    <source>
        <dbReference type="SAM" id="MobiDB-lite"/>
    </source>
</evidence>
<gene>
    <name evidence="2" type="ORF">LRAMOSA07339</name>
</gene>
<name>A0A077WCD8_9FUNG</name>
<dbReference type="OrthoDB" id="2272623at2759"/>
<evidence type="ECO:0000313" key="2">
    <source>
        <dbReference type="EMBL" id="CDS04809.1"/>
    </source>
</evidence>
<organism evidence="2">
    <name type="scientific">Lichtheimia ramosa</name>
    <dbReference type="NCBI Taxonomy" id="688394"/>
    <lineage>
        <taxon>Eukaryota</taxon>
        <taxon>Fungi</taxon>
        <taxon>Fungi incertae sedis</taxon>
        <taxon>Mucoromycota</taxon>
        <taxon>Mucoromycotina</taxon>
        <taxon>Mucoromycetes</taxon>
        <taxon>Mucorales</taxon>
        <taxon>Lichtheimiaceae</taxon>
        <taxon>Lichtheimia</taxon>
    </lineage>
</organism>
<feature type="region of interest" description="Disordered" evidence="1">
    <location>
        <begin position="117"/>
        <end position="164"/>
    </location>
</feature>
<dbReference type="EMBL" id="LK023315">
    <property type="protein sequence ID" value="CDS04809.1"/>
    <property type="molecule type" value="Genomic_DNA"/>
</dbReference>
<sequence>MIPAEQQQPTNTTTVAFYPDHPHLMAPHYRYHHHRHNSYHHYDQRSMSIGHQQQQLAHQRHYLANRKHLSSSKTAVLVDKPRKQSTMMPYPLRRPLLSPSSPERLLLLDEIVTNEAQKLSPSTSCSSDSTTSSSPSPRILQPPYTTASSKPNTSTTHHLPPVTPARTLSPPSMYYFTWLAFLHEKWVPFDAANQSKLEQTLTLGGTFVDISDTHFPKVKRVRVFPKNNYLSYLGVKYRLSRIMQPDAWLDHKHLAATSSSDEAAIDNSSNRENTSVNGTHGDTGISSASPWIP</sequence>
<evidence type="ECO:0008006" key="3">
    <source>
        <dbReference type="Google" id="ProtNLM"/>
    </source>
</evidence>
<accession>A0A077WCD8</accession>
<proteinExistence type="predicted"/>
<protein>
    <recommendedName>
        <fullName evidence="3">WWE domain-containing protein</fullName>
    </recommendedName>
</protein>
<feature type="compositionally biased region" description="Polar residues" evidence="1">
    <location>
        <begin position="143"/>
        <end position="157"/>
    </location>
</feature>
<feature type="compositionally biased region" description="Low complexity" evidence="1">
    <location>
        <begin position="120"/>
        <end position="137"/>
    </location>
</feature>